<feature type="chain" id="PRO_5022769796" description="Lipoprotein" evidence="1">
    <location>
        <begin position="21"/>
        <end position="153"/>
    </location>
</feature>
<dbReference type="PROSITE" id="PS51257">
    <property type="entry name" value="PROKAR_LIPOPROTEIN"/>
    <property type="match status" value="1"/>
</dbReference>
<proteinExistence type="predicted"/>
<evidence type="ECO:0000256" key="1">
    <source>
        <dbReference type="SAM" id="SignalP"/>
    </source>
</evidence>
<dbReference type="KEGG" id="mmec:FIU01_10975"/>
<dbReference type="AlphaFoldDB" id="A0A5B8CUL2"/>
<dbReference type="OrthoDB" id="8538612at2"/>
<protein>
    <recommendedName>
        <fullName evidence="4">Lipoprotein</fullName>
    </recommendedName>
</protein>
<dbReference type="EMBL" id="CP040946">
    <property type="protein sequence ID" value="QDC44988.1"/>
    <property type="molecule type" value="Genomic_DNA"/>
</dbReference>
<evidence type="ECO:0000313" key="3">
    <source>
        <dbReference type="Proteomes" id="UP000311008"/>
    </source>
</evidence>
<name>A0A5B8CUL2_9PROT</name>
<gene>
    <name evidence="2" type="ORF">FIU01_10975</name>
</gene>
<organism evidence="2 3">
    <name type="scientific">Methylophilus medardicus</name>
    <dbReference type="NCBI Taxonomy" id="2588534"/>
    <lineage>
        <taxon>Bacteria</taxon>
        <taxon>Pseudomonadati</taxon>
        <taxon>Pseudomonadota</taxon>
        <taxon>Betaproteobacteria</taxon>
        <taxon>Nitrosomonadales</taxon>
        <taxon>Methylophilaceae</taxon>
        <taxon>Methylophilus</taxon>
    </lineage>
</organism>
<dbReference type="RefSeq" id="WP_140004315.1">
    <property type="nucleotide sequence ID" value="NZ_CP040946.1"/>
</dbReference>
<dbReference type="Proteomes" id="UP000311008">
    <property type="component" value="Chromosome"/>
</dbReference>
<evidence type="ECO:0008006" key="4">
    <source>
        <dbReference type="Google" id="ProtNLM"/>
    </source>
</evidence>
<evidence type="ECO:0000313" key="2">
    <source>
        <dbReference type="EMBL" id="QDC44988.1"/>
    </source>
</evidence>
<keyword evidence="1" id="KW-0732">Signal</keyword>
<feature type="signal peptide" evidence="1">
    <location>
        <begin position="1"/>
        <end position="20"/>
    </location>
</feature>
<keyword evidence="3" id="KW-1185">Reference proteome</keyword>
<sequence>MKSVSILFAMLLALSGCSVNMVKLGVYKNKAQLIGPDGTVYMGNILINDISNDGDIEFEASPYGPLTGKWTATSAVPPVVRAPAADPQAAADAVLRKAYSGKSFLLANSKAVLNCDFKVNIEGDGILGSVFVIGDGLCTDDQKRSIPIQFFKS</sequence>
<accession>A0A5B8CUL2</accession>
<reference evidence="3" key="1">
    <citation type="journal article" date="2019" name="ISME J.">
        <title>Evolution in action: habitat transition from sediment to the pelagial leads to genome streamlining in Methylophilaceae.</title>
        <authorList>
            <person name="Salcher M."/>
            <person name="Schaefle D."/>
            <person name="Kaspar M."/>
            <person name="Neuenschwander S.M."/>
            <person name="Ghai R."/>
        </authorList>
    </citation>
    <scope>NUCLEOTIDE SEQUENCE [LARGE SCALE GENOMIC DNA]</scope>
    <source>
        <strain evidence="3">MMS-M-51</strain>
    </source>
</reference>